<name>A0A5C3PYG8_9APHY</name>
<evidence type="ECO:0000313" key="1">
    <source>
        <dbReference type="EMBL" id="TFK93120.1"/>
    </source>
</evidence>
<dbReference type="Proteomes" id="UP000308197">
    <property type="component" value="Unassembled WGS sequence"/>
</dbReference>
<organism evidence="1 2">
    <name type="scientific">Polyporus arcularius HHB13444</name>
    <dbReference type="NCBI Taxonomy" id="1314778"/>
    <lineage>
        <taxon>Eukaryota</taxon>
        <taxon>Fungi</taxon>
        <taxon>Dikarya</taxon>
        <taxon>Basidiomycota</taxon>
        <taxon>Agaricomycotina</taxon>
        <taxon>Agaricomycetes</taxon>
        <taxon>Polyporales</taxon>
        <taxon>Polyporaceae</taxon>
        <taxon>Polyporus</taxon>
    </lineage>
</organism>
<proteinExistence type="predicted"/>
<evidence type="ECO:0000313" key="2">
    <source>
        <dbReference type="Proteomes" id="UP000308197"/>
    </source>
</evidence>
<protein>
    <submittedName>
        <fullName evidence="1">Uncharacterized protein</fullName>
    </submittedName>
</protein>
<accession>A0A5C3PYG8</accession>
<reference evidence="1 2" key="1">
    <citation type="journal article" date="2019" name="Nat. Ecol. Evol.">
        <title>Megaphylogeny resolves global patterns of mushroom evolution.</title>
        <authorList>
            <person name="Varga T."/>
            <person name="Krizsan K."/>
            <person name="Foldi C."/>
            <person name="Dima B."/>
            <person name="Sanchez-Garcia M."/>
            <person name="Sanchez-Ramirez S."/>
            <person name="Szollosi G.J."/>
            <person name="Szarkandi J.G."/>
            <person name="Papp V."/>
            <person name="Albert L."/>
            <person name="Andreopoulos W."/>
            <person name="Angelini C."/>
            <person name="Antonin V."/>
            <person name="Barry K.W."/>
            <person name="Bougher N.L."/>
            <person name="Buchanan P."/>
            <person name="Buyck B."/>
            <person name="Bense V."/>
            <person name="Catcheside P."/>
            <person name="Chovatia M."/>
            <person name="Cooper J."/>
            <person name="Damon W."/>
            <person name="Desjardin D."/>
            <person name="Finy P."/>
            <person name="Geml J."/>
            <person name="Haridas S."/>
            <person name="Hughes K."/>
            <person name="Justo A."/>
            <person name="Karasinski D."/>
            <person name="Kautmanova I."/>
            <person name="Kiss B."/>
            <person name="Kocsube S."/>
            <person name="Kotiranta H."/>
            <person name="LaButti K.M."/>
            <person name="Lechner B.E."/>
            <person name="Liimatainen K."/>
            <person name="Lipzen A."/>
            <person name="Lukacs Z."/>
            <person name="Mihaltcheva S."/>
            <person name="Morgado L.N."/>
            <person name="Niskanen T."/>
            <person name="Noordeloos M.E."/>
            <person name="Ohm R.A."/>
            <person name="Ortiz-Santana B."/>
            <person name="Ovrebo C."/>
            <person name="Racz N."/>
            <person name="Riley R."/>
            <person name="Savchenko A."/>
            <person name="Shiryaev A."/>
            <person name="Soop K."/>
            <person name="Spirin V."/>
            <person name="Szebenyi C."/>
            <person name="Tomsovsky M."/>
            <person name="Tulloss R.E."/>
            <person name="Uehling J."/>
            <person name="Grigoriev I.V."/>
            <person name="Vagvolgyi C."/>
            <person name="Papp T."/>
            <person name="Martin F.M."/>
            <person name="Miettinen O."/>
            <person name="Hibbett D.S."/>
            <person name="Nagy L.G."/>
        </authorList>
    </citation>
    <scope>NUCLEOTIDE SEQUENCE [LARGE SCALE GENOMIC DNA]</scope>
    <source>
        <strain evidence="1 2">HHB13444</strain>
    </source>
</reference>
<dbReference type="EMBL" id="ML210987">
    <property type="protein sequence ID" value="TFK93120.1"/>
    <property type="molecule type" value="Genomic_DNA"/>
</dbReference>
<gene>
    <name evidence="1" type="ORF">K466DRAFT_161778</name>
</gene>
<dbReference type="InParanoid" id="A0A5C3PYG8"/>
<keyword evidence="2" id="KW-1185">Reference proteome</keyword>
<sequence>MSPMPICCTHHRVMSQQHLSSGKAPGPRDDSEYSLIRIRCGEKMHRAGADLCGRVGRPFPASRRVLAQHSPHRATVHVGLLRPTSVLGGHQACW</sequence>
<dbReference type="AlphaFoldDB" id="A0A5C3PYG8"/>